<dbReference type="OrthoDB" id="9773828at2"/>
<dbReference type="Gene3D" id="3.20.20.100">
    <property type="entry name" value="NADP-dependent oxidoreductase domain"/>
    <property type="match status" value="1"/>
</dbReference>
<evidence type="ECO:0000256" key="1">
    <source>
        <dbReference type="ARBA" id="ARBA00023002"/>
    </source>
</evidence>
<accession>A0A2S6NM91</accession>
<sequence>MEPRRLGQSSLEVPSITFGCNVFGWTVDEKTSFALLDAWLDAGFNFLDTADVYSRWHTGNSGGESETIIGKWMKARGNRDKVIIATKLGIEMGPGKKGLSRAYMEQAVEDSLRRLQTDHIDLYQSHRDDPETPIEETLSAYADLIKQGKVREIGASNFSADRLAESLRISTEKGLPRYQSLQPHYNLMERAEFEGPLEELCLKEKIGVIGYYSLASGFLTGKYRSRDDLAGRARGRGVEKYLNDHGFGVLKALDEVAQRYDAKPGQIALAWLIARPSVTAPIASATTLEQLAELTEAAEIELDPDSIQKIDEASKPR</sequence>
<dbReference type="GO" id="GO:0016491">
    <property type="term" value="F:oxidoreductase activity"/>
    <property type="evidence" value="ECO:0007669"/>
    <property type="project" value="UniProtKB-KW"/>
</dbReference>
<dbReference type="Proteomes" id="UP000239724">
    <property type="component" value="Unassembled WGS sequence"/>
</dbReference>
<dbReference type="PANTHER" id="PTHR43364:SF6">
    <property type="entry name" value="OXIDOREDUCTASE-RELATED"/>
    <property type="match status" value="1"/>
</dbReference>
<dbReference type="PANTHER" id="PTHR43364">
    <property type="entry name" value="NADH-SPECIFIC METHYLGLYOXAL REDUCTASE-RELATED"/>
    <property type="match status" value="1"/>
</dbReference>
<evidence type="ECO:0000313" key="4">
    <source>
        <dbReference type="Proteomes" id="UP000239724"/>
    </source>
</evidence>
<keyword evidence="1" id="KW-0560">Oxidoreductase</keyword>
<gene>
    <name evidence="3" type="ORF">CCS01_04110</name>
</gene>
<protein>
    <submittedName>
        <fullName evidence="3">Alcohol dehydrogenase</fullName>
    </submittedName>
</protein>
<comment type="caution">
    <text evidence="3">The sequence shown here is derived from an EMBL/GenBank/DDBJ whole genome shotgun (WGS) entry which is preliminary data.</text>
</comment>
<dbReference type="InterPro" id="IPR023210">
    <property type="entry name" value="NADP_OxRdtase_dom"/>
</dbReference>
<evidence type="ECO:0000313" key="3">
    <source>
        <dbReference type="EMBL" id="PPQ36869.1"/>
    </source>
</evidence>
<dbReference type="RefSeq" id="WP_104517575.1">
    <property type="nucleotide sequence ID" value="NZ_NHRY01000053.1"/>
</dbReference>
<dbReference type="AlphaFoldDB" id="A0A2S6NM91"/>
<dbReference type="InterPro" id="IPR050523">
    <property type="entry name" value="AKR_Detox_Biosynth"/>
</dbReference>
<dbReference type="FunFam" id="3.20.20.100:FF:000004">
    <property type="entry name" value="Oxidoreductase, aldo/keto reductase"/>
    <property type="match status" value="1"/>
</dbReference>
<dbReference type="SUPFAM" id="SSF51430">
    <property type="entry name" value="NAD(P)-linked oxidoreductase"/>
    <property type="match status" value="1"/>
</dbReference>
<name>A0A2S6NM91_RHOGL</name>
<evidence type="ECO:0000259" key="2">
    <source>
        <dbReference type="Pfam" id="PF00248"/>
    </source>
</evidence>
<dbReference type="InterPro" id="IPR036812">
    <property type="entry name" value="NAD(P)_OxRdtase_dom_sf"/>
</dbReference>
<dbReference type="CDD" id="cd19081">
    <property type="entry name" value="AKR_AKR9C1"/>
    <property type="match status" value="1"/>
</dbReference>
<proteinExistence type="predicted"/>
<dbReference type="GO" id="GO:0005829">
    <property type="term" value="C:cytosol"/>
    <property type="evidence" value="ECO:0007669"/>
    <property type="project" value="UniProtKB-ARBA"/>
</dbReference>
<reference evidence="3 4" key="1">
    <citation type="journal article" date="2018" name="Arch. Microbiol.">
        <title>New insights into the metabolic potential of the phototrophic purple bacterium Rhodopila globiformis DSM 161(T) from its draft genome sequence and evidence for a vanadium-dependent nitrogenase.</title>
        <authorList>
            <person name="Imhoff J.F."/>
            <person name="Rahn T."/>
            <person name="Kunzel S."/>
            <person name="Neulinger S.C."/>
        </authorList>
    </citation>
    <scope>NUCLEOTIDE SEQUENCE [LARGE SCALE GENOMIC DNA]</scope>
    <source>
        <strain evidence="3 4">DSM 161</strain>
    </source>
</reference>
<keyword evidence="4" id="KW-1185">Reference proteome</keyword>
<organism evidence="3 4">
    <name type="scientific">Rhodopila globiformis</name>
    <name type="common">Rhodopseudomonas globiformis</name>
    <dbReference type="NCBI Taxonomy" id="1071"/>
    <lineage>
        <taxon>Bacteria</taxon>
        <taxon>Pseudomonadati</taxon>
        <taxon>Pseudomonadota</taxon>
        <taxon>Alphaproteobacteria</taxon>
        <taxon>Acetobacterales</taxon>
        <taxon>Acetobacteraceae</taxon>
        <taxon>Rhodopila</taxon>
    </lineage>
</organism>
<dbReference type="EMBL" id="NHRY01000053">
    <property type="protein sequence ID" value="PPQ36869.1"/>
    <property type="molecule type" value="Genomic_DNA"/>
</dbReference>
<feature type="domain" description="NADP-dependent oxidoreductase" evidence="2">
    <location>
        <begin position="16"/>
        <end position="314"/>
    </location>
</feature>
<dbReference type="Pfam" id="PF00248">
    <property type="entry name" value="Aldo_ket_red"/>
    <property type="match status" value="1"/>
</dbReference>